<organism evidence="3 4">
    <name type="scientific">Kibdelosporangium banguiense</name>
    <dbReference type="NCBI Taxonomy" id="1365924"/>
    <lineage>
        <taxon>Bacteria</taxon>
        <taxon>Bacillati</taxon>
        <taxon>Actinomycetota</taxon>
        <taxon>Actinomycetes</taxon>
        <taxon>Pseudonocardiales</taxon>
        <taxon>Pseudonocardiaceae</taxon>
        <taxon>Kibdelosporangium</taxon>
    </lineage>
</organism>
<keyword evidence="3" id="KW-0418">Kinase</keyword>
<protein>
    <submittedName>
        <fullName evidence="3">Non-specific serine/threonine protein kinase</fullName>
        <ecNumber evidence="3">2.7.11.1</ecNumber>
    </submittedName>
</protein>
<reference evidence="3 4" key="1">
    <citation type="submission" date="2021-03" db="EMBL/GenBank/DDBJ databases">
        <title>Sequencing the genomes of 1000 actinobacteria strains.</title>
        <authorList>
            <person name="Klenk H.-P."/>
        </authorList>
    </citation>
    <scope>NUCLEOTIDE SEQUENCE [LARGE SCALE GENOMIC DNA]</scope>
    <source>
        <strain evidence="3 4">DSM 46670</strain>
    </source>
</reference>
<evidence type="ECO:0000313" key="4">
    <source>
        <dbReference type="Proteomes" id="UP001519332"/>
    </source>
</evidence>
<gene>
    <name evidence="3" type="ORF">JOF56_008995</name>
</gene>
<proteinExistence type="predicted"/>
<dbReference type="Pfam" id="PF25872">
    <property type="entry name" value="HTH_77"/>
    <property type="match status" value="1"/>
</dbReference>
<feature type="domain" description="HTH luxR-type" evidence="2">
    <location>
        <begin position="724"/>
        <end position="789"/>
    </location>
</feature>
<dbReference type="EMBL" id="JAGINW010000001">
    <property type="protein sequence ID" value="MBP2328610.1"/>
    <property type="molecule type" value="Genomic_DNA"/>
</dbReference>
<dbReference type="InterPro" id="IPR036388">
    <property type="entry name" value="WH-like_DNA-bd_sf"/>
</dbReference>
<dbReference type="GO" id="GO:0004674">
    <property type="term" value="F:protein serine/threonine kinase activity"/>
    <property type="evidence" value="ECO:0007669"/>
    <property type="project" value="UniProtKB-KW"/>
</dbReference>
<keyword evidence="4" id="KW-1185">Reference proteome</keyword>
<sequence>MTEGHSECIAAMPGTTRSRQHGDNLPAELSSFVDRRREISEVKRLLSSTRLLTLTGVGGVGKTRLALRVAAGVRRAFVDGVWLVELAALQDRTLLEQTVADTVGLRDQSARSPQEVVVDYLRDKQLLLVLDNCEHLVDRCAGLTTDLLAVAPGLRILATSRHALCVSGEHVLAVPPLPVPAPEHLPQQGKLDGNEAVRLFAERAALVRPGFEVTTGNHGTIARICQQLDGLPLAIELGAAWLRALSPEQLLHRLDDRFRLLRGGSRAVPARHQTLRAVVDWSYQLCSPPEQTLWARASVFAGGFDLDAAEAVCGGDGIDRDRVLDLVAGLVDKSILIREDQHHAPRVRYRLLYTIAHYGQDALRAAGRDAVLRRRHRDYYLDLAERGNTEWFGPTQPEVSARTRREHANLRLALEFCLSTPGESQAGLRLAAALHFYWHCGHVAEGRHWLDRALTLDAQPGRVRATALWGNANLALLQGDLSAATAMAEQCRGWAQLHGDQTVLAYALFIQGAVARFRGDFRRARALLEDALGRFEALSELNSMVIITYVTLSATAVFQGDLARAITLSQHARALCERHGEQWALGYVLDALAFAEWTRGELALASTHNKDSLRVMRIFDDTFGTVLTVEQQAWLAGTAGEDERAAVLLGVTQQLWSLVGGQPLFGSSDHLAAHETCEQQARRALGDRAFRAAFGRGADLDLDLGIAYALGEKPAPATPAATTTDTAGTPLTRREQQVAELVAEGLSNKDIAARLVIAQRTAEGHVERILAKLGFTKRTRLAAWVIEQREGLDR</sequence>
<dbReference type="SUPFAM" id="SSF46894">
    <property type="entry name" value="C-terminal effector domain of the bipartite response regulators"/>
    <property type="match status" value="1"/>
</dbReference>
<dbReference type="EC" id="2.7.11.1" evidence="3"/>
<dbReference type="Pfam" id="PF00931">
    <property type="entry name" value="NB-ARC"/>
    <property type="match status" value="1"/>
</dbReference>
<dbReference type="CDD" id="cd06170">
    <property type="entry name" value="LuxR_C_like"/>
    <property type="match status" value="1"/>
</dbReference>
<dbReference type="SUPFAM" id="SSF48452">
    <property type="entry name" value="TPR-like"/>
    <property type="match status" value="2"/>
</dbReference>
<evidence type="ECO:0000259" key="2">
    <source>
        <dbReference type="PROSITE" id="PS50043"/>
    </source>
</evidence>
<dbReference type="SUPFAM" id="SSF52540">
    <property type="entry name" value="P-loop containing nucleoside triphosphate hydrolases"/>
    <property type="match status" value="1"/>
</dbReference>
<keyword evidence="3" id="KW-0808">Transferase</keyword>
<comment type="caution">
    <text evidence="3">The sequence shown here is derived from an EMBL/GenBank/DDBJ whole genome shotgun (WGS) entry which is preliminary data.</text>
</comment>
<keyword evidence="3" id="KW-0723">Serine/threonine-protein kinase</keyword>
<dbReference type="RefSeq" id="WP_307855535.1">
    <property type="nucleotide sequence ID" value="NZ_JAGINW010000001.1"/>
</dbReference>
<dbReference type="InterPro" id="IPR016032">
    <property type="entry name" value="Sig_transdc_resp-reg_C-effctor"/>
</dbReference>
<dbReference type="InterPro" id="IPR002182">
    <property type="entry name" value="NB-ARC"/>
</dbReference>
<dbReference type="PROSITE" id="PS50043">
    <property type="entry name" value="HTH_LUXR_2"/>
    <property type="match status" value="1"/>
</dbReference>
<dbReference type="Gene3D" id="1.10.10.10">
    <property type="entry name" value="Winged helix-like DNA-binding domain superfamily/Winged helix DNA-binding domain"/>
    <property type="match status" value="1"/>
</dbReference>
<dbReference type="SMART" id="SM00421">
    <property type="entry name" value="HTH_LUXR"/>
    <property type="match status" value="1"/>
</dbReference>
<dbReference type="PRINTS" id="PR00038">
    <property type="entry name" value="HTHLUXR"/>
</dbReference>
<dbReference type="PANTHER" id="PTHR47691:SF3">
    <property type="entry name" value="HTH-TYPE TRANSCRIPTIONAL REGULATOR RV0890C-RELATED"/>
    <property type="match status" value="1"/>
</dbReference>
<dbReference type="Gene3D" id="1.25.40.10">
    <property type="entry name" value="Tetratricopeptide repeat domain"/>
    <property type="match status" value="1"/>
</dbReference>
<dbReference type="Proteomes" id="UP001519332">
    <property type="component" value="Unassembled WGS sequence"/>
</dbReference>
<dbReference type="PRINTS" id="PR00364">
    <property type="entry name" value="DISEASERSIST"/>
</dbReference>
<name>A0ABS4TXC3_9PSEU</name>
<dbReference type="PANTHER" id="PTHR47691">
    <property type="entry name" value="REGULATOR-RELATED"/>
    <property type="match status" value="1"/>
</dbReference>
<accession>A0ABS4TXC3</accession>
<dbReference type="InterPro" id="IPR027417">
    <property type="entry name" value="P-loop_NTPase"/>
</dbReference>
<dbReference type="Gene3D" id="3.40.50.300">
    <property type="entry name" value="P-loop containing nucleotide triphosphate hydrolases"/>
    <property type="match status" value="1"/>
</dbReference>
<dbReference type="InterPro" id="IPR000792">
    <property type="entry name" value="Tscrpt_reg_LuxR_C"/>
</dbReference>
<evidence type="ECO:0000256" key="1">
    <source>
        <dbReference type="SAM" id="MobiDB-lite"/>
    </source>
</evidence>
<feature type="region of interest" description="Disordered" evidence="1">
    <location>
        <begin position="1"/>
        <end position="24"/>
    </location>
</feature>
<dbReference type="Pfam" id="PF00196">
    <property type="entry name" value="GerE"/>
    <property type="match status" value="1"/>
</dbReference>
<evidence type="ECO:0000313" key="3">
    <source>
        <dbReference type="EMBL" id="MBP2328610.1"/>
    </source>
</evidence>
<dbReference type="InterPro" id="IPR011990">
    <property type="entry name" value="TPR-like_helical_dom_sf"/>
</dbReference>
<dbReference type="InterPro" id="IPR058852">
    <property type="entry name" value="HTH_77"/>
</dbReference>